<evidence type="ECO:0000313" key="2">
    <source>
        <dbReference type="EMBL" id="CAH0365845.1"/>
    </source>
</evidence>
<keyword evidence="1" id="KW-0812">Transmembrane</keyword>
<proteinExistence type="predicted"/>
<feature type="transmembrane region" description="Helical" evidence="1">
    <location>
        <begin position="118"/>
        <end position="142"/>
    </location>
</feature>
<feature type="transmembrane region" description="Helical" evidence="1">
    <location>
        <begin position="92"/>
        <end position="112"/>
    </location>
</feature>
<reference evidence="2" key="1">
    <citation type="submission" date="2021-11" db="EMBL/GenBank/DDBJ databases">
        <authorList>
            <consortium name="Genoscope - CEA"/>
            <person name="William W."/>
        </authorList>
    </citation>
    <scope>NUCLEOTIDE SEQUENCE</scope>
</reference>
<feature type="transmembrane region" description="Helical" evidence="1">
    <location>
        <begin position="190"/>
        <end position="211"/>
    </location>
</feature>
<keyword evidence="3" id="KW-1185">Reference proteome</keyword>
<feature type="transmembrane region" description="Helical" evidence="1">
    <location>
        <begin position="265"/>
        <end position="286"/>
    </location>
</feature>
<name>A0A8J2WUC2_9STRA</name>
<feature type="transmembrane region" description="Helical" evidence="1">
    <location>
        <begin position="62"/>
        <end position="80"/>
    </location>
</feature>
<feature type="transmembrane region" description="Helical" evidence="1">
    <location>
        <begin position="163"/>
        <end position="184"/>
    </location>
</feature>
<keyword evidence="1" id="KW-1133">Transmembrane helix</keyword>
<organism evidence="2 3">
    <name type="scientific">Pelagomonas calceolata</name>
    <dbReference type="NCBI Taxonomy" id="35677"/>
    <lineage>
        <taxon>Eukaryota</taxon>
        <taxon>Sar</taxon>
        <taxon>Stramenopiles</taxon>
        <taxon>Ochrophyta</taxon>
        <taxon>Pelagophyceae</taxon>
        <taxon>Pelagomonadales</taxon>
        <taxon>Pelagomonadaceae</taxon>
        <taxon>Pelagomonas</taxon>
    </lineage>
</organism>
<dbReference type="Proteomes" id="UP000789595">
    <property type="component" value="Unassembled WGS sequence"/>
</dbReference>
<comment type="caution">
    <text evidence="2">The sequence shown here is derived from an EMBL/GenBank/DDBJ whole genome shotgun (WGS) entry which is preliminary data.</text>
</comment>
<protein>
    <submittedName>
        <fullName evidence="2">Uncharacterized protein</fullName>
    </submittedName>
</protein>
<gene>
    <name evidence="2" type="ORF">PECAL_1P23050</name>
</gene>
<keyword evidence="1" id="KW-0472">Membrane</keyword>
<dbReference type="EMBL" id="CAKKNE010000001">
    <property type="protein sequence ID" value="CAH0365845.1"/>
    <property type="molecule type" value="Genomic_DNA"/>
</dbReference>
<dbReference type="AlphaFoldDB" id="A0A8J2WUC2"/>
<feature type="transmembrane region" description="Helical" evidence="1">
    <location>
        <begin position="33"/>
        <end position="56"/>
    </location>
</feature>
<feature type="transmembrane region" description="Helical" evidence="1">
    <location>
        <begin position="231"/>
        <end position="253"/>
    </location>
</feature>
<evidence type="ECO:0000256" key="1">
    <source>
        <dbReference type="SAM" id="Phobius"/>
    </source>
</evidence>
<accession>A0A8J2WUC2</accession>
<evidence type="ECO:0000313" key="3">
    <source>
        <dbReference type="Proteomes" id="UP000789595"/>
    </source>
</evidence>
<sequence length="303" mass="33389">MLDDAVHVLNGAHERKKVDPQEVDAPAEHYVRLFWFTLAFGIGDAALFAVATAYLSYAALNVDLLLMGPCLSVFMLYTFGTLDSEVHGPRAIGLWAALWLVQTVIMVVSYAVRGEAWAQIAFWAFFFLLSATAFGWLMHMLREELRARHRGARLAVARALTERLVKVVGLQIGLLVVGVVQGVAKRDYPRVYATACFSLSLLMAWFFAVAIDEVAEVDVHAAAARMRLRPIEAAALFFSGCVVLSGLGLYVISEQSSPRRGIAQAAGNALFLSIILAYCCIIRIVWVARRKRRSKVSDDDPPA</sequence>